<dbReference type="AlphaFoldDB" id="A0A1E3SDU3"/>
<accession>A0A1E3SDU3</accession>
<dbReference type="RefSeq" id="WP_069419759.1">
    <property type="nucleotide sequence ID" value="NZ_CBCRZH010000015.1"/>
</dbReference>
<protein>
    <submittedName>
        <fullName evidence="1">Uncharacterized protein</fullName>
    </submittedName>
</protein>
<dbReference type="STRING" id="28445.BHQ20_14085"/>
<reference evidence="1 2" key="1">
    <citation type="submission" date="2017-02" db="EMBL/GenBank/DDBJ databases">
        <title>The new phylogeny of genus Mycobacterium.</title>
        <authorList>
            <person name="Tortoli E."/>
            <person name="Trovato A."/>
            <person name="Cirillo D.M."/>
        </authorList>
    </citation>
    <scope>NUCLEOTIDE SEQUENCE [LARGE SCALE GENOMIC DNA]</scope>
    <source>
        <strain evidence="1 2">DSM 44049</strain>
    </source>
</reference>
<comment type="caution">
    <text evidence="1">The sequence shown here is derived from an EMBL/GenBank/DDBJ whole genome shotgun (WGS) entry which is preliminary data.</text>
</comment>
<gene>
    <name evidence="1" type="ORF">BST27_08195</name>
</gene>
<dbReference type="OrthoDB" id="4736512at2"/>
<dbReference type="EMBL" id="MVHT01000016">
    <property type="protein sequence ID" value="ORB07824.1"/>
    <property type="molecule type" value="Genomic_DNA"/>
</dbReference>
<keyword evidence="2" id="KW-1185">Reference proteome</keyword>
<evidence type="ECO:0000313" key="1">
    <source>
        <dbReference type="EMBL" id="ORB07824.1"/>
    </source>
</evidence>
<sequence>MTVIGPQVPNDPRGWLVFESLPPELQRAEDATQYHDFQRHGRPQRIDGKWVWVRPATATERELLEHLGFELPDELETHVEWKTETLRRRTWPALESEEQ</sequence>
<organism evidence="1 2">
    <name type="scientific">Mycobacterium intermedium</name>
    <dbReference type="NCBI Taxonomy" id="28445"/>
    <lineage>
        <taxon>Bacteria</taxon>
        <taxon>Bacillati</taxon>
        <taxon>Actinomycetota</taxon>
        <taxon>Actinomycetes</taxon>
        <taxon>Mycobacteriales</taxon>
        <taxon>Mycobacteriaceae</taxon>
        <taxon>Mycobacterium</taxon>
        <taxon>Mycobacterium simiae complex</taxon>
    </lineage>
</organism>
<proteinExistence type="predicted"/>
<dbReference type="Proteomes" id="UP000192739">
    <property type="component" value="Unassembled WGS sequence"/>
</dbReference>
<name>A0A1E3SDU3_MYCIE</name>
<evidence type="ECO:0000313" key="2">
    <source>
        <dbReference type="Proteomes" id="UP000192739"/>
    </source>
</evidence>